<accession>A0ABN7XK70</accession>
<comment type="caution">
    <text evidence="1">The sequence shown here is derived from an EMBL/GenBank/DDBJ whole genome shotgun (WGS) entry which is preliminary data.</text>
</comment>
<dbReference type="EMBL" id="CAJVQB010152486">
    <property type="protein sequence ID" value="CAG8855728.1"/>
    <property type="molecule type" value="Genomic_DNA"/>
</dbReference>
<proteinExistence type="predicted"/>
<dbReference type="SUPFAM" id="SSF53098">
    <property type="entry name" value="Ribonuclease H-like"/>
    <property type="match status" value="1"/>
</dbReference>
<dbReference type="Proteomes" id="UP000789901">
    <property type="component" value="Unassembled WGS sequence"/>
</dbReference>
<name>A0ABN7XK70_GIGMA</name>
<evidence type="ECO:0000313" key="2">
    <source>
        <dbReference type="Proteomes" id="UP000789901"/>
    </source>
</evidence>
<sequence length="88" mass="10255">TAFIDIPDEDDPDARKDGQKLNSLMLCDNEWDLVKSLIEILEPFNSATKYFSTSQYPTIAYIYPLMEAMKVYYTNNIDPNEYNYNIAK</sequence>
<dbReference type="InterPro" id="IPR012337">
    <property type="entry name" value="RNaseH-like_sf"/>
</dbReference>
<reference evidence="1 2" key="1">
    <citation type="submission" date="2021-06" db="EMBL/GenBank/DDBJ databases">
        <authorList>
            <person name="Kallberg Y."/>
            <person name="Tangrot J."/>
            <person name="Rosling A."/>
        </authorList>
    </citation>
    <scope>NUCLEOTIDE SEQUENCE [LARGE SCALE GENOMIC DNA]</scope>
    <source>
        <strain evidence="1 2">120-4 pot B 10/14</strain>
    </source>
</reference>
<protein>
    <submittedName>
        <fullName evidence="1">31515_t:CDS:1</fullName>
    </submittedName>
</protein>
<organism evidence="1 2">
    <name type="scientific">Gigaspora margarita</name>
    <dbReference type="NCBI Taxonomy" id="4874"/>
    <lineage>
        <taxon>Eukaryota</taxon>
        <taxon>Fungi</taxon>
        <taxon>Fungi incertae sedis</taxon>
        <taxon>Mucoromycota</taxon>
        <taxon>Glomeromycotina</taxon>
        <taxon>Glomeromycetes</taxon>
        <taxon>Diversisporales</taxon>
        <taxon>Gigasporaceae</taxon>
        <taxon>Gigaspora</taxon>
    </lineage>
</organism>
<gene>
    <name evidence="1" type="ORF">GMARGA_LOCUS44549</name>
</gene>
<evidence type="ECO:0000313" key="1">
    <source>
        <dbReference type="EMBL" id="CAG8855728.1"/>
    </source>
</evidence>
<keyword evidence="2" id="KW-1185">Reference proteome</keyword>
<feature type="non-terminal residue" evidence="1">
    <location>
        <position position="88"/>
    </location>
</feature>
<feature type="non-terminal residue" evidence="1">
    <location>
        <position position="1"/>
    </location>
</feature>